<dbReference type="InterPro" id="IPR019775">
    <property type="entry name" value="WD40_repeat_CS"/>
</dbReference>
<organism evidence="8 9">
    <name type="scientific">Dendrobium chrysotoxum</name>
    <name type="common">Orchid</name>
    <dbReference type="NCBI Taxonomy" id="161865"/>
    <lineage>
        <taxon>Eukaryota</taxon>
        <taxon>Viridiplantae</taxon>
        <taxon>Streptophyta</taxon>
        <taxon>Embryophyta</taxon>
        <taxon>Tracheophyta</taxon>
        <taxon>Spermatophyta</taxon>
        <taxon>Magnoliopsida</taxon>
        <taxon>Liliopsida</taxon>
        <taxon>Asparagales</taxon>
        <taxon>Orchidaceae</taxon>
        <taxon>Epidendroideae</taxon>
        <taxon>Malaxideae</taxon>
        <taxon>Dendrobiinae</taxon>
        <taxon>Dendrobium</taxon>
    </lineage>
</organism>
<evidence type="ECO:0000313" key="9">
    <source>
        <dbReference type="Proteomes" id="UP000775213"/>
    </source>
</evidence>
<dbReference type="PROSITE" id="PS00678">
    <property type="entry name" value="WD_REPEATS_1"/>
    <property type="match status" value="1"/>
</dbReference>
<feature type="repeat" description="WD" evidence="6">
    <location>
        <begin position="212"/>
        <end position="254"/>
    </location>
</feature>
<keyword evidence="2 6" id="KW-0853">WD repeat</keyword>
<evidence type="ECO:0000256" key="5">
    <source>
        <dbReference type="ARBA" id="ARBA00023125"/>
    </source>
</evidence>
<name>A0AAV7GTV4_DENCH</name>
<gene>
    <name evidence="8" type="ORF">IEQ34_005418</name>
</gene>
<keyword evidence="5" id="KW-0238">DNA-binding</keyword>
<feature type="compositionally biased region" description="Polar residues" evidence="7">
    <location>
        <begin position="21"/>
        <end position="32"/>
    </location>
</feature>
<keyword evidence="9" id="KW-1185">Reference proteome</keyword>
<feature type="region of interest" description="Disordered" evidence="7">
    <location>
        <begin position="1"/>
        <end position="42"/>
    </location>
</feature>
<dbReference type="GO" id="GO:0006974">
    <property type="term" value="P:DNA damage response"/>
    <property type="evidence" value="ECO:0007669"/>
    <property type="project" value="UniProtKB-KW"/>
</dbReference>
<dbReference type="PANTHER" id="PTHR14773">
    <property type="entry name" value="WD REPEAT-CONTAINING PROTEIN 76"/>
    <property type="match status" value="1"/>
</dbReference>
<dbReference type="InterPro" id="IPR015943">
    <property type="entry name" value="WD40/YVTN_repeat-like_dom_sf"/>
</dbReference>
<evidence type="ECO:0000313" key="8">
    <source>
        <dbReference type="EMBL" id="KAH0465315.1"/>
    </source>
</evidence>
<dbReference type="SMART" id="SM00320">
    <property type="entry name" value="WD40"/>
    <property type="match status" value="4"/>
</dbReference>
<dbReference type="InterPro" id="IPR001680">
    <property type="entry name" value="WD40_rpt"/>
</dbReference>
<feature type="region of interest" description="Disordered" evidence="7">
    <location>
        <begin position="61"/>
        <end position="111"/>
    </location>
</feature>
<evidence type="ECO:0000256" key="1">
    <source>
        <dbReference type="ARBA" id="ARBA00005434"/>
    </source>
</evidence>
<proteinExistence type="inferred from homology"/>
<evidence type="ECO:0000256" key="2">
    <source>
        <dbReference type="ARBA" id="ARBA00022574"/>
    </source>
</evidence>
<dbReference type="Pfam" id="PF00400">
    <property type="entry name" value="WD40"/>
    <property type="match status" value="2"/>
</dbReference>
<dbReference type="AlphaFoldDB" id="A0AAV7GTV4"/>
<keyword evidence="4" id="KW-0227">DNA damage</keyword>
<dbReference type="Proteomes" id="UP000775213">
    <property type="component" value="Unassembled WGS sequence"/>
</dbReference>
<comment type="caution">
    <text evidence="8">The sequence shown here is derived from an EMBL/GenBank/DDBJ whole genome shotgun (WGS) entry which is preliminary data.</text>
</comment>
<evidence type="ECO:0000256" key="6">
    <source>
        <dbReference type="PROSITE-ProRule" id="PRU00221"/>
    </source>
</evidence>
<dbReference type="GO" id="GO:0005634">
    <property type="term" value="C:nucleus"/>
    <property type="evidence" value="ECO:0007669"/>
    <property type="project" value="TreeGrafter"/>
</dbReference>
<comment type="similarity">
    <text evidence="1">Belongs to the WD repeat DDB2/WDR76 family.</text>
</comment>
<dbReference type="Gene3D" id="2.130.10.10">
    <property type="entry name" value="YVTN repeat-like/Quinoprotein amine dehydrogenase"/>
    <property type="match status" value="2"/>
</dbReference>
<dbReference type="InterPro" id="IPR036322">
    <property type="entry name" value="WD40_repeat_dom_sf"/>
</dbReference>
<dbReference type="PROSITE" id="PS50082">
    <property type="entry name" value="WD_REPEATS_2"/>
    <property type="match status" value="1"/>
</dbReference>
<dbReference type="EMBL" id="JAGFBR010000006">
    <property type="protein sequence ID" value="KAH0465315.1"/>
    <property type="molecule type" value="Genomic_DNA"/>
</dbReference>
<dbReference type="InterPro" id="IPR050853">
    <property type="entry name" value="WD_repeat_DNA-damage-binding"/>
</dbReference>
<dbReference type="PANTHER" id="PTHR14773:SF2">
    <property type="entry name" value="(WILD MALAYSIAN BANANA) HYPOTHETICAL PROTEIN"/>
    <property type="match status" value="1"/>
</dbReference>
<dbReference type="GO" id="GO:2000001">
    <property type="term" value="P:regulation of DNA damage checkpoint"/>
    <property type="evidence" value="ECO:0007669"/>
    <property type="project" value="TreeGrafter"/>
</dbReference>
<accession>A0AAV7GTV4</accession>
<protein>
    <submittedName>
        <fullName evidence="8">Uncharacterized protein</fullName>
    </submittedName>
</protein>
<evidence type="ECO:0000256" key="3">
    <source>
        <dbReference type="ARBA" id="ARBA00022737"/>
    </source>
</evidence>
<dbReference type="SUPFAM" id="SSF50978">
    <property type="entry name" value="WD40 repeat-like"/>
    <property type="match status" value="1"/>
</dbReference>
<sequence length="503" mass="54929">MASASKLLKQTSLDAFLHPNPSKTLNPITNHQSLSSSNSTSDYERIRLETIRRNSDFLQKLGFASTPPAPKPQIRKRVRKTPPLPSAPLRRSTRKRGPPPPPSDDAEEPSLPFDVEVVDSSVFRYACDGENHSSFAPLPSVSTFSASIVGFKFVGSAFRDPSLTNIYTLDACFLGQERFLVAAGGHAGFISVYGGEGTAVEEDGTQRPLMSWKGSRNWVSGVMFMEKNPMLLVSSSNDGKIIVWDIKKQQYSSTWIPPIVTESAGLHSSGIFSMDRFDCLIATASKDSSVGISRLLSGGELVAERNISGHHSGAIRGVCFGDDKDKLADCGADGRICILDARLKKPCTIIINSQHSTSLNTVEWCRMNNFLLLTASRDPTLLLYDIRSYADPLCKFAGHVETNSGICQQIYKPSFIDGGTQVATVGQGTGKISLYSVEKAKLLSQGMIGYDANLVKPFDNGTADYIIWTAGRQINQFRPLRNHLQIGIPENLKGYGKVNELVD</sequence>
<reference evidence="8 9" key="1">
    <citation type="journal article" date="2021" name="Hortic Res">
        <title>Chromosome-scale assembly of the Dendrobium chrysotoxum genome enhances the understanding of orchid evolution.</title>
        <authorList>
            <person name="Zhang Y."/>
            <person name="Zhang G.Q."/>
            <person name="Zhang D."/>
            <person name="Liu X.D."/>
            <person name="Xu X.Y."/>
            <person name="Sun W.H."/>
            <person name="Yu X."/>
            <person name="Zhu X."/>
            <person name="Wang Z.W."/>
            <person name="Zhao X."/>
            <person name="Zhong W.Y."/>
            <person name="Chen H."/>
            <person name="Yin W.L."/>
            <person name="Huang T."/>
            <person name="Niu S.C."/>
            <person name="Liu Z.J."/>
        </authorList>
    </citation>
    <scope>NUCLEOTIDE SEQUENCE [LARGE SCALE GENOMIC DNA]</scope>
    <source>
        <strain evidence="8">Lindl</strain>
    </source>
</reference>
<dbReference type="GO" id="GO:0003677">
    <property type="term" value="F:DNA binding"/>
    <property type="evidence" value="ECO:0007669"/>
    <property type="project" value="UniProtKB-KW"/>
</dbReference>
<evidence type="ECO:0000256" key="7">
    <source>
        <dbReference type="SAM" id="MobiDB-lite"/>
    </source>
</evidence>
<evidence type="ECO:0000256" key="4">
    <source>
        <dbReference type="ARBA" id="ARBA00022763"/>
    </source>
</evidence>
<keyword evidence="3" id="KW-0677">Repeat</keyword>